<proteinExistence type="predicted"/>
<organism evidence="1 2">
    <name type="scientific">Candidatus Nomurabacteria bacterium GW2011_GWA1_37_20</name>
    <dbReference type="NCBI Taxonomy" id="1618729"/>
    <lineage>
        <taxon>Bacteria</taxon>
        <taxon>Candidatus Nomuraibacteriota</taxon>
    </lineage>
</organism>
<comment type="caution">
    <text evidence="1">The sequence shown here is derived from an EMBL/GenBank/DDBJ whole genome shotgun (WGS) entry which is preliminary data.</text>
</comment>
<gene>
    <name evidence="1" type="ORF">US45_C0031G0003</name>
</gene>
<dbReference type="InterPro" id="IPR027417">
    <property type="entry name" value="P-loop_NTPase"/>
</dbReference>
<reference evidence="1 2" key="1">
    <citation type="journal article" date="2015" name="Nature">
        <title>rRNA introns, odd ribosomes, and small enigmatic genomes across a large radiation of phyla.</title>
        <authorList>
            <person name="Brown C.T."/>
            <person name="Hug L.A."/>
            <person name="Thomas B.C."/>
            <person name="Sharon I."/>
            <person name="Castelle C.J."/>
            <person name="Singh A."/>
            <person name="Wilkins M.J."/>
            <person name="Williams K.H."/>
            <person name="Banfield J.F."/>
        </authorList>
    </citation>
    <scope>NUCLEOTIDE SEQUENCE [LARGE SCALE GENOMIC DNA]</scope>
</reference>
<accession>A0A0G0H0K8</accession>
<dbReference type="Gene3D" id="3.40.50.300">
    <property type="entry name" value="P-loop containing nucleotide triphosphate hydrolases"/>
    <property type="match status" value="1"/>
</dbReference>
<sequence>MIKLSKELQNDKESLIRKLMEILDSNKDKRVVVIGTTCTGKSTFVKNINCAKDMDDLVFPKLSKEERDFVCQNPWTEEIGRTMVKLAKERAKVEVGKPVFGTIVLDSDLVIELTISDKLLAERAALRKVSFEDAKNMQIQIKNEIKKSNIPVIEFNVG</sequence>
<protein>
    <submittedName>
        <fullName evidence="1">Uncharacterized protein</fullName>
    </submittedName>
</protein>
<dbReference type="SUPFAM" id="SSF52540">
    <property type="entry name" value="P-loop containing nucleoside triphosphate hydrolases"/>
    <property type="match status" value="1"/>
</dbReference>
<dbReference type="EMBL" id="LBTA01000031">
    <property type="protein sequence ID" value="KKQ32055.1"/>
    <property type="molecule type" value="Genomic_DNA"/>
</dbReference>
<dbReference type="AlphaFoldDB" id="A0A0G0H0K8"/>
<evidence type="ECO:0000313" key="1">
    <source>
        <dbReference type="EMBL" id="KKQ32055.1"/>
    </source>
</evidence>
<name>A0A0G0H0K8_9BACT</name>
<dbReference type="Proteomes" id="UP000034701">
    <property type="component" value="Unassembled WGS sequence"/>
</dbReference>
<evidence type="ECO:0000313" key="2">
    <source>
        <dbReference type="Proteomes" id="UP000034701"/>
    </source>
</evidence>